<organism evidence="2 3">
    <name type="scientific">Pseudaminobacter soli</name>
    <name type="common">ex Li et al. 2025</name>
    <dbReference type="NCBI Taxonomy" id="1295366"/>
    <lineage>
        <taxon>Bacteria</taxon>
        <taxon>Pseudomonadati</taxon>
        <taxon>Pseudomonadota</taxon>
        <taxon>Alphaproteobacteria</taxon>
        <taxon>Hyphomicrobiales</taxon>
        <taxon>Phyllobacteriaceae</taxon>
        <taxon>Pseudaminobacter</taxon>
    </lineage>
</organism>
<dbReference type="Gene3D" id="3.40.50.300">
    <property type="entry name" value="P-loop containing nucleotide triphosphate hydrolases"/>
    <property type="match status" value="1"/>
</dbReference>
<reference evidence="2 3" key="1">
    <citation type="submission" date="2018-03" db="EMBL/GenBank/DDBJ databases">
        <title>The draft genome of Mesorhizobium soli JCM 19897.</title>
        <authorList>
            <person name="Li L."/>
            <person name="Liu L."/>
            <person name="Liang L."/>
            <person name="Wang T."/>
            <person name="Zhang X."/>
        </authorList>
    </citation>
    <scope>NUCLEOTIDE SEQUENCE [LARGE SCALE GENOMIC DNA]</scope>
    <source>
        <strain evidence="2 3">JCM 19897</strain>
    </source>
</reference>
<dbReference type="InterPro" id="IPR027417">
    <property type="entry name" value="P-loop_NTPase"/>
</dbReference>
<dbReference type="GO" id="GO:0006777">
    <property type="term" value="P:Mo-molybdopterin cofactor biosynthetic process"/>
    <property type="evidence" value="ECO:0007669"/>
    <property type="project" value="InterPro"/>
</dbReference>
<sequence length="170" mass="18714">MTQRVFGITGWKNSGKTTLTERLVATLTARGWRVSTVKHAHHAFDIDKEGTDSFRHRKAGAGEVAIVSGTRWALMHELRGDDEPRLEDILARLSPCDIVLVEGYKREHHLKIEARRSEAKNGAPLSVNDPQIVAIAADHPVTGETILVFDLDDIAAIADFIEKVTGLSKA</sequence>
<dbReference type="NCBIfam" id="TIGR00176">
    <property type="entry name" value="mobB"/>
    <property type="match status" value="1"/>
</dbReference>
<accession>A0A2P7SP53</accession>
<feature type="domain" description="Molybdopterin-guanine dinucleotide biosynthesis protein B (MobB)" evidence="1">
    <location>
        <begin position="5"/>
        <end position="138"/>
    </location>
</feature>
<dbReference type="InterPro" id="IPR052539">
    <property type="entry name" value="MGD_biosynthesis_adapter"/>
</dbReference>
<dbReference type="OrthoDB" id="9804758at2"/>
<comment type="caution">
    <text evidence="2">The sequence shown here is derived from an EMBL/GenBank/DDBJ whole genome shotgun (WGS) entry which is preliminary data.</text>
</comment>
<evidence type="ECO:0000313" key="2">
    <source>
        <dbReference type="EMBL" id="PSJ64237.1"/>
    </source>
</evidence>
<evidence type="ECO:0000313" key="3">
    <source>
        <dbReference type="Proteomes" id="UP000240653"/>
    </source>
</evidence>
<dbReference type="Pfam" id="PF03205">
    <property type="entry name" value="MobB"/>
    <property type="match status" value="1"/>
</dbReference>
<dbReference type="PANTHER" id="PTHR40072:SF1">
    <property type="entry name" value="MOLYBDOPTERIN-GUANINE DINUCLEOTIDE BIOSYNTHESIS ADAPTER PROTEIN"/>
    <property type="match status" value="1"/>
</dbReference>
<gene>
    <name evidence="2" type="primary">mobB</name>
    <name evidence="2" type="ORF">C7I85_02025</name>
</gene>
<dbReference type="AlphaFoldDB" id="A0A2P7SP53"/>
<dbReference type="CDD" id="cd03116">
    <property type="entry name" value="MobB"/>
    <property type="match status" value="1"/>
</dbReference>
<evidence type="ECO:0000259" key="1">
    <source>
        <dbReference type="Pfam" id="PF03205"/>
    </source>
</evidence>
<proteinExistence type="predicted"/>
<dbReference type="SUPFAM" id="SSF52540">
    <property type="entry name" value="P-loop containing nucleoside triphosphate hydrolases"/>
    <property type="match status" value="1"/>
</dbReference>
<dbReference type="InterPro" id="IPR004435">
    <property type="entry name" value="MobB_dom"/>
</dbReference>
<dbReference type="PANTHER" id="PTHR40072">
    <property type="entry name" value="MOLYBDOPTERIN-GUANINE DINUCLEOTIDE BIOSYNTHESIS ADAPTER PROTEIN-RELATED"/>
    <property type="match status" value="1"/>
</dbReference>
<dbReference type="EMBL" id="PXYL01000001">
    <property type="protein sequence ID" value="PSJ64237.1"/>
    <property type="molecule type" value="Genomic_DNA"/>
</dbReference>
<dbReference type="Proteomes" id="UP000240653">
    <property type="component" value="Unassembled WGS sequence"/>
</dbReference>
<dbReference type="GO" id="GO:0005525">
    <property type="term" value="F:GTP binding"/>
    <property type="evidence" value="ECO:0007669"/>
    <property type="project" value="InterPro"/>
</dbReference>
<name>A0A2P7SP53_9HYPH</name>
<protein>
    <submittedName>
        <fullName evidence="2">Molybdopterin-guanine dinucleotide biosynthesis protein B</fullName>
    </submittedName>
</protein>
<dbReference type="RefSeq" id="WP_106722587.1">
    <property type="nucleotide sequence ID" value="NZ_PXYL01000001.1"/>
</dbReference>
<keyword evidence="3" id="KW-1185">Reference proteome</keyword>